<dbReference type="Gene3D" id="3.30.500.10">
    <property type="entry name" value="MHC class I-like antigen recognition-like"/>
    <property type="match status" value="1"/>
</dbReference>
<keyword evidence="2" id="KW-0472">Membrane</keyword>
<keyword evidence="1" id="KW-0325">Glycoprotein</keyword>
<reference evidence="4" key="2">
    <citation type="submission" date="2025-09" db="UniProtKB">
        <authorList>
            <consortium name="Ensembl"/>
        </authorList>
    </citation>
    <scope>IDENTIFICATION</scope>
</reference>
<dbReference type="InterPro" id="IPR011161">
    <property type="entry name" value="MHC_I-like_Ag-recog"/>
</dbReference>
<keyword evidence="2" id="KW-0812">Transmembrane</keyword>
<feature type="transmembrane region" description="Helical" evidence="2">
    <location>
        <begin position="6"/>
        <end position="30"/>
    </location>
</feature>
<dbReference type="GO" id="GO:0006955">
    <property type="term" value="P:immune response"/>
    <property type="evidence" value="ECO:0007669"/>
    <property type="project" value="TreeGrafter"/>
</dbReference>
<evidence type="ECO:0000313" key="4">
    <source>
        <dbReference type="Ensembl" id="ENSCCRP00010071099.1"/>
    </source>
</evidence>
<dbReference type="SUPFAM" id="SSF54452">
    <property type="entry name" value="MHC antigen-recognition domain"/>
    <property type="match status" value="1"/>
</dbReference>
<protein>
    <recommendedName>
        <fullName evidence="3">MHC class I-like antigen recognition-like domain-containing protein</fullName>
    </recommendedName>
</protein>
<dbReference type="PANTHER" id="PTHR16675">
    <property type="entry name" value="MHC CLASS I-RELATED"/>
    <property type="match status" value="1"/>
</dbReference>
<dbReference type="InterPro" id="IPR037055">
    <property type="entry name" value="MHC_I-like_Ag-recog_sf"/>
</dbReference>
<dbReference type="Pfam" id="PF00129">
    <property type="entry name" value="MHC_I"/>
    <property type="match status" value="1"/>
</dbReference>
<dbReference type="InterPro" id="IPR050208">
    <property type="entry name" value="MHC_class-I_related"/>
</dbReference>
<organism evidence="4 5">
    <name type="scientific">Cyprinus carpio</name>
    <name type="common">Common carp</name>
    <dbReference type="NCBI Taxonomy" id="7962"/>
    <lineage>
        <taxon>Eukaryota</taxon>
        <taxon>Metazoa</taxon>
        <taxon>Chordata</taxon>
        <taxon>Craniata</taxon>
        <taxon>Vertebrata</taxon>
        <taxon>Euteleostomi</taxon>
        <taxon>Actinopterygii</taxon>
        <taxon>Neopterygii</taxon>
        <taxon>Teleostei</taxon>
        <taxon>Ostariophysi</taxon>
        <taxon>Cypriniformes</taxon>
        <taxon>Cyprinidae</taxon>
        <taxon>Cyprininae</taxon>
        <taxon>Cyprinus</taxon>
    </lineage>
</organism>
<proteinExistence type="predicted"/>
<dbReference type="GO" id="GO:0005615">
    <property type="term" value="C:extracellular space"/>
    <property type="evidence" value="ECO:0007669"/>
    <property type="project" value="TreeGrafter"/>
</dbReference>
<evidence type="ECO:0000259" key="3">
    <source>
        <dbReference type="Pfam" id="PF00129"/>
    </source>
</evidence>
<evidence type="ECO:0000256" key="2">
    <source>
        <dbReference type="SAM" id="Phobius"/>
    </source>
</evidence>
<keyword evidence="5" id="KW-1185">Reference proteome</keyword>
<dbReference type="AlphaFoldDB" id="A0A8C1M1T3"/>
<name>A0A8C1M1T3_CYPCA</name>
<evidence type="ECO:0000313" key="5">
    <source>
        <dbReference type="Proteomes" id="UP000694427"/>
    </source>
</evidence>
<dbReference type="GO" id="GO:0009897">
    <property type="term" value="C:external side of plasma membrane"/>
    <property type="evidence" value="ECO:0007669"/>
    <property type="project" value="TreeGrafter"/>
</dbReference>
<dbReference type="Proteomes" id="UP000694427">
    <property type="component" value="Unplaced"/>
</dbReference>
<feature type="domain" description="MHC class I-like antigen recognition-like" evidence="3">
    <location>
        <begin position="27"/>
        <end position="109"/>
    </location>
</feature>
<dbReference type="Ensembl" id="ENSCCRT00010078590.1">
    <property type="protein sequence ID" value="ENSCCRP00010071099.1"/>
    <property type="gene ID" value="ENSCCRG00010030827.1"/>
</dbReference>
<evidence type="ECO:0000256" key="1">
    <source>
        <dbReference type="ARBA" id="ARBA00023180"/>
    </source>
</evidence>
<accession>A0A8C1M1T3</accession>
<keyword evidence="2" id="KW-1133">Transmembrane helix</keyword>
<sequence>FLCFIYIYILLLLFFFFEVTGIKMTSVYFYTGVSGIIDFPEFTAVGLVDEGQFMYFDSNTKKAVPKTEWIRKNVGEDYWNREAQIDIKAHQIFKITIQNIKVHFNQSDRNVQFCLFHC</sequence>
<reference evidence="4" key="1">
    <citation type="submission" date="2025-08" db="UniProtKB">
        <authorList>
            <consortium name="Ensembl"/>
        </authorList>
    </citation>
    <scope>IDENTIFICATION</scope>
</reference>
<dbReference type="InterPro" id="IPR011162">
    <property type="entry name" value="MHC_I/II-like_Ag-recog"/>
</dbReference>
<dbReference type="PANTHER" id="PTHR16675:SF237">
    <property type="entry name" value="MHC CLASS I ANTIGEN TRANSCRIPT VARIANT 1-RELATED"/>
    <property type="match status" value="1"/>
</dbReference>